<feature type="compositionally biased region" description="Polar residues" evidence="2">
    <location>
        <begin position="1082"/>
        <end position="1095"/>
    </location>
</feature>
<sequence length="1345" mass="139896">MDQQQQDAGICGRGSGTAAPSAAAGSLEQPRDPDDTVLSAARTAAAAVAAGRDSKQHQQEGQPAAAVEQQQQQVSWLAQWQEQAPGSSGSGSSLGQLLGQAGAGYPVSDTATMDITGTEQMLASGSWHTEPRLTGSRAHSPLDVLGRAGLAAAPQQPAPRQLSMPTPGARLAAAADPAGYRQAAGLQPGPMSLPASPTMLQYQLQLSSHRSASASHSISPSSGSWPEVDMEQPLAPQLTGTVPAAATPGDNGDNGDALLWPSLQMLAPPSSSPQLLHQPGVPLGLQLRLSGAVQQQLAAAAAAAAAGAYGQQQQVNISILQQPKQEPGVSMMVPQLQQQQQQQQRLQDQVLMPPPLPLQPGNATPRSSMLSCVPRPPPLIIPSSQPQAVQPLQQPMSAPTPSSAQPRSGTSVTPAMLGMELADSYVAAPDTAAAALPAAVAAAAAEEGAAGSRPRRQRRRASVPSSPAGAAAAASPPAPSGAAALLAAGRQHIKVVCGSLNGWLDLQDGLVLIAAGQGLEDGTKVNPSAFEALAGKGATRKWRQSLSVLPDGPNDVWVPQPMPLGEFMKQHQLEKSSVPLQAQGRSSSVGAAAAAEEGPLLSPGAARYQQQRSLVSPGVRRRRSLHGSQGSSSQEQEWDAEEAGGDDQPLTHAKRSKGSKAQQQYWQDPSDPAYQAAMVAMLPNQAQQHARLRQQQQLPAMKRAYSADQALVAQPELQAVIAGVQSAAAASSLAAGARLEHQQATQQKWQQQQQQQQNQQQTQRRQETQQQQQQQQALWVMPDVAVLPLPGLHWRAQSPQLDSTSTGRPEQAALSQSSGGTPAGPQLQQPVVLGLAPDSQQQLRQQQQLPHMELQEQDAILGTRPPVEPAAAAAAAADAPGKPLLSPAGRPIRQLAMSRQRAAAAAAAAAAARYERGSYAAGYMGGIRHLQVWCDQLPGMLDLQRMQVVPQQGESEGHPMSLSAFEQLGGRGTARKWRRSLTTLDGSEVITLGEWMERYQVVPGTEGKHVSPKPSPKPRASTPPASILPAAAAAAAAAVVGMSSSAHQADSKDQHGRRKQHAQAGMLHPAVAGQLPAASLQLQPRSTQKQWQPSSEHSRHVHQAGAKAAAGLPPMPAFAAPQAPPAIKQEEDSSPSSRRALMAAAGTADVRRRSRDTSSGQQLQGSDPQQLPVPGLGALQPAAAAAGATTAAHMSPSVAAGAAAGEPLNAELLLMLNEYATEYSHPELHLHPAQVEQDLEDLTAGTAGALSPRLASMDWQQQQQQQQQRGQQQLSAAVPAAVHAAALPGSLFGRAAEPAAEAPSYSAALPYAAAPAELAEPAAGARRAALHPASMVARNQPSSQG</sequence>
<feature type="region of interest" description="Disordered" evidence="2">
    <location>
        <begin position="573"/>
        <end position="668"/>
    </location>
</feature>
<feature type="coiled-coil region" evidence="1">
    <location>
        <begin position="739"/>
        <end position="778"/>
    </location>
</feature>
<feature type="compositionally biased region" description="Low complexity" evidence="2">
    <location>
        <begin position="1260"/>
        <end position="1275"/>
    </location>
</feature>
<feature type="compositionally biased region" description="Low complexity" evidence="2">
    <location>
        <begin position="59"/>
        <end position="95"/>
    </location>
</feature>
<feature type="compositionally biased region" description="Acidic residues" evidence="2">
    <location>
        <begin position="636"/>
        <end position="645"/>
    </location>
</feature>
<name>A0A383VXB4_TETOB</name>
<feature type="compositionally biased region" description="Low complexity" evidence="2">
    <location>
        <begin position="40"/>
        <end position="50"/>
    </location>
</feature>
<feature type="region of interest" description="Disordered" evidence="2">
    <location>
        <begin position="1043"/>
        <end position="1064"/>
    </location>
</feature>
<feature type="compositionally biased region" description="Polar residues" evidence="2">
    <location>
        <begin position="578"/>
        <end position="589"/>
    </location>
</feature>
<feature type="region of interest" description="Disordered" evidence="2">
    <location>
        <begin position="446"/>
        <end position="480"/>
    </location>
</feature>
<reference evidence="3 4" key="1">
    <citation type="submission" date="2016-10" db="EMBL/GenBank/DDBJ databases">
        <authorList>
            <person name="Cai Z."/>
        </authorList>
    </citation>
    <scope>NUCLEOTIDE SEQUENCE [LARGE SCALE GENOMIC DNA]</scope>
</reference>
<feature type="region of interest" description="Disordered" evidence="2">
    <location>
        <begin position="1318"/>
        <end position="1345"/>
    </location>
</feature>
<feature type="region of interest" description="Disordered" evidence="2">
    <location>
        <begin position="1082"/>
        <end position="1176"/>
    </location>
</feature>
<feature type="region of interest" description="Disordered" evidence="2">
    <location>
        <begin position="868"/>
        <end position="888"/>
    </location>
</feature>
<feature type="region of interest" description="Disordered" evidence="2">
    <location>
        <begin position="351"/>
        <end position="412"/>
    </location>
</feature>
<feature type="region of interest" description="Disordered" evidence="2">
    <location>
        <begin position="1255"/>
        <end position="1275"/>
    </location>
</feature>
<protein>
    <submittedName>
        <fullName evidence="3">Uncharacterized protein</fullName>
    </submittedName>
</protein>
<organism evidence="3 4">
    <name type="scientific">Tetradesmus obliquus</name>
    <name type="common">Green alga</name>
    <name type="synonym">Acutodesmus obliquus</name>
    <dbReference type="NCBI Taxonomy" id="3088"/>
    <lineage>
        <taxon>Eukaryota</taxon>
        <taxon>Viridiplantae</taxon>
        <taxon>Chlorophyta</taxon>
        <taxon>core chlorophytes</taxon>
        <taxon>Chlorophyceae</taxon>
        <taxon>CS clade</taxon>
        <taxon>Sphaeropleales</taxon>
        <taxon>Scenedesmaceae</taxon>
        <taxon>Tetradesmus</taxon>
    </lineage>
</organism>
<keyword evidence="1" id="KW-0175">Coiled coil</keyword>
<dbReference type="EMBL" id="FNXT01000898">
    <property type="protein sequence ID" value="SZX69056.1"/>
    <property type="molecule type" value="Genomic_DNA"/>
</dbReference>
<feature type="region of interest" description="Disordered" evidence="2">
    <location>
        <begin position="796"/>
        <end position="828"/>
    </location>
</feature>
<feature type="compositionally biased region" description="Low complexity" evidence="2">
    <location>
        <begin position="16"/>
        <end position="26"/>
    </location>
</feature>
<evidence type="ECO:0000313" key="3">
    <source>
        <dbReference type="EMBL" id="SZX69056.1"/>
    </source>
</evidence>
<evidence type="ECO:0000313" key="4">
    <source>
        <dbReference type="Proteomes" id="UP000256970"/>
    </source>
</evidence>
<feature type="compositionally biased region" description="Polar residues" evidence="2">
    <location>
        <begin position="388"/>
        <end position="412"/>
    </location>
</feature>
<feature type="region of interest" description="Disordered" evidence="2">
    <location>
        <begin position="1004"/>
        <end position="1025"/>
    </location>
</feature>
<accession>A0A383VXB4</accession>
<feature type="compositionally biased region" description="Low complexity" evidence="2">
    <location>
        <begin position="870"/>
        <end position="879"/>
    </location>
</feature>
<feature type="compositionally biased region" description="Low complexity" evidence="2">
    <location>
        <begin position="1318"/>
        <end position="1334"/>
    </location>
</feature>
<dbReference type="Proteomes" id="UP000256970">
    <property type="component" value="Unassembled WGS sequence"/>
</dbReference>
<feature type="compositionally biased region" description="Polar residues" evidence="2">
    <location>
        <begin position="797"/>
        <end position="820"/>
    </location>
</feature>
<feature type="compositionally biased region" description="Polar residues" evidence="2">
    <location>
        <begin position="1157"/>
        <end position="1168"/>
    </location>
</feature>
<gene>
    <name evidence="3" type="ORF">BQ4739_LOCUS9361</name>
</gene>
<proteinExistence type="predicted"/>
<feature type="compositionally biased region" description="Polar residues" evidence="2">
    <location>
        <begin position="361"/>
        <end position="370"/>
    </location>
</feature>
<feature type="region of interest" description="Disordered" evidence="2">
    <location>
        <begin position="1"/>
        <end position="95"/>
    </location>
</feature>
<evidence type="ECO:0000256" key="2">
    <source>
        <dbReference type="SAM" id="MobiDB-lite"/>
    </source>
</evidence>
<keyword evidence="4" id="KW-1185">Reference proteome</keyword>
<feature type="compositionally biased region" description="Low complexity" evidence="2">
    <location>
        <begin position="462"/>
        <end position="480"/>
    </location>
</feature>
<evidence type="ECO:0000256" key="1">
    <source>
        <dbReference type="SAM" id="Coils"/>
    </source>
</evidence>